<feature type="compositionally biased region" description="Polar residues" evidence="1">
    <location>
        <begin position="124"/>
        <end position="134"/>
    </location>
</feature>
<reference evidence="2 3" key="1">
    <citation type="journal article" date="2024" name="Commun. Biol.">
        <title>Comparative genomic analysis of thermophilic fungi reveals convergent evolutionary adaptations and gene losses.</title>
        <authorList>
            <person name="Steindorff A.S."/>
            <person name="Aguilar-Pontes M.V."/>
            <person name="Robinson A.J."/>
            <person name="Andreopoulos B."/>
            <person name="LaButti K."/>
            <person name="Kuo A."/>
            <person name="Mondo S."/>
            <person name="Riley R."/>
            <person name="Otillar R."/>
            <person name="Haridas S."/>
            <person name="Lipzen A."/>
            <person name="Grimwood J."/>
            <person name="Schmutz J."/>
            <person name="Clum A."/>
            <person name="Reid I.D."/>
            <person name="Moisan M.C."/>
            <person name="Butler G."/>
            <person name="Nguyen T.T.M."/>
            <person name="Dewar K."/>
            <person name="Conant G."/>
            <person name="Drula E."/>
            <person name="Henrissat B."/>
            <person name="Hansel C."/>
            <person name="Singer S."/>
            <person name="Hutchinson M.I."/>
            <person name="de Vries R.P."/>
            <person name="Natvig D.O."/>
            <person name="Powell A.J."/>
            <person name="Tsang A."/>
            <person name="Grigoriev I.V."/>
        </authorList>
    </citation>
    <scope>NUCLEOTIDE SEQUENCE [LARGE SCALE GENOMIC DNA]</scope>
    <source>
        <strain evidence="2 3">CBS 494.80</strain>
    </source>
</reference>
<dbReference type="EMBL" id="JAZHXI010000010">
    <property type="protein sequence ID" value="KAL2066860.1"/>
    <property type="molecule type" value="Genomic_DNA"/>
</dbReference>
<evidence type="ECO:0000313" key="3">
    <source>
        <dbReference type="Proteomes" id="UP001595075"/>
    </source>
</evidence>
<name>A0ABR4CAA5_9HELO</name>
<feature type="compositionally biased region" description="Basic and acidic residues" evidence="1">
    <location>
        <begin position="99"/>
        <end position="108"/>
    </location>
</feature>
<keyword evidence="3" id="KW-1185">Reference proteome</keyword>
<comment type="caution">
    <text evidence="2">The sequence shown here is derived from an EMBL/GenBank/DDBJ whole genome shotgun (WGS) entry which is preliminary data.</text>
</comment>
<feature type="region of interest" description="Disordered" evidence="1">
    <location>
        <begin position="541"/>
        <end position="560"/>
    </location>
</feature>
<sequence length="560" mass="64217">MLREEILFDWTKPSDLELDYDILSDQGLDDVDISCCFTNREINIFKHDPDCQWYKDPKEMDAFLRKLNDNGTNAELLREVEQVGKDWIETGVLNQPPMLRDHFEDRSRSNPPTRHSSKSFLAPLSTQSTRSPENLSDKSRFMSDHPGDIQSRSKVQYNPYLHTITGSASPPSKFKGNPKDLNREFRLSSNHVKDQSRSYPTINHSSKSLFAPQSTQYTGNAEDLSVKSRFASQVPAAFEVPDHLRVDRGDAYFVPDYLRPGRPDNLPPSRVSKSPSYQFSTNTNQSNDNNLAVKSLAMPTPLRGWNIKSPAQLRVEASPSSTPLDRQSTVPSLGSSSQLTMYPTIQEFVKQFSEQPEMNILWVDFCQHSFWIQVRKFPVQADGKQAPPILLEVAVDFLKSVDLHPIQQERVRYLVSILRSSRNSDLHQWLWEIYMAAIWTPETYNISYYKCLPLRKVVWHIVRYTIILLTHDVRRHYKPENHTPGKPTRPVVWRIHAQHHISLKSGWLAVGISAPGDSMNTWPDACLAKIKAKFSEAGIDPEERFEPVNQQDPENAEGYI</sequence>
<evidence type="ECO:0000256" key="1">
    <source>
        <dbReference type="SAM" id="MobiDB-lite"/>
    </source>
</evidence>
<proteinExistence type="predicted"/>
<gene>
    <name evidence="2" type="ORF">VTL71DRAFT_1284</name>
</gene>
<feature type="region of interest" description="Disordered" evidence="1">
    <location>
        <begin position="258"/>
        <end position="288"/>
    </location>
</feature>
<organism evidence="2 3">
    <name type="scientific">Oculimacula yallundae</name>
    <dbReference type="NCBI Taxonomy" id="86028"/>
    <lineage>
        <taxon>Eukaryota</taxon>
        <taxon>Fungi</taxon>
        <taxon>Dikarya</taxon>
        <taxon>Ascomycota</taxon>
        <taxon>Pezizomycotina</taxon>
        <taxon>Leotiomycetes</taxon>
        <taxon>Helotiales</taxon>
        <taxon>Ploettnerulaceae</taxon>
        <taxon>Oculimacula</taxon>
    </lineage>
</organism>
<dbReference type="Proteomes" id="UP001595075">
    <property type="component" value="Unassembled WGS sequence"/>
</dbReference>
<feature type="region of interest" description="Disordered" evidence="1">
    <location>
        <begin position="316"/>
        <end position="335"/>
    </location>
</feature>
<feature type="compositionally biased region" description="Polar residues" evidence="1">
    <location>
        <begin position="318"/>
        <end position="335"/>
    </location>
</feature>
<feature type="compositionally biased region" description="Polar residues" evidence="1">
    <location>
        <begin position="271"/>
        <end position="288"/>
    </location>
</feature>
<protein>
    <submittedName>
        <fullName evidence="2">Uncharacterized protein</fullName>
    </submittedName>
</protein>
<feature type="compositionally biased region" description="Basic and acidic residues" evidence="1">
    <location>
        <begin position="135"/>
        <end position="147"/>
    </location>
</feature>
<evidence type="ECO:0000313" key="2">
    <source>
        <dbReference type="EMBL" id="KAL2066860.1"/>
    </source>
</evidence>
<feature type="region of interest" description="Disordered" evidence="1">
    <location>
        <begin position="98"/>
        <end position="151"/>
    </location>
</feature>
<accession>A0ABR4CAA5</accession>